<name>A0AA36FWN5_9BILA</name>
<feature type="transmembrane region" description="Helical" evidence="1">
    <location>
        <begin position="327"/>
        <end position="351"/>
    </location>
</feature>
<dbReference type="PANTHER" id="PTHR45830:SF15">
    <property type="entry name" value="SERPENTINE RECEPTOR, CLASS I"/>
    <property type="match status" value="1"/>
</dbReference>
<dbReference type="InterPro" id="IPR019422">
    <property type="entry name" value="7TM_GPCR_serpentine_rcpt_Srh"/>
</dbReference>
<dbReference type="AlphaFoldDB" id="A0AA36FWN5"/>
<feature type="transmembrane region" description="Helical" evidence="1">
    <location>
        <begin position="148"/>
        <end position="165"/>
    </location>
</feature>
<keyword evidence="1" id="KW-0472">Membrane</keyword>
<keyword evidence="1" id="KW-0812">Transmembrane</keyword>
<feature type="transmembrane region" description="Helical" evidence="1">
    <location>
        <begin position="171"/>
        <end position="190"/>
    </location>
</feature>
<reference evidence="2" key="1">
    <citation type="submission" date="2023-06" db="EMBL/GenBank/DDBJ databases">
        <authorList>
            <person name="Delattre M."/>
        </authorList>
    </citation>
    <scope>NUCLEOTIDE SEQUENCE</scope>
    <source>
        <strain evidence="2">AF72</strain>
    </source>
</reference>
<keyword evidence="3" id="KW-1185">Reference proteome</keyword>
<proteinExistence type="predicted"/>
<keyword evidence="1" id="KW-1133">Transmembrane helix</keyword>
<accession>A0AA36FWN5</accession>
<sequence length="436" mass="50640">MIFSTGQCIIYRHRQILPIGHWLRVEWATISIIFAFHYLFYDLAFVHTLSYGKCELNGPALKNKILEEYPQYIFVREYDDFFFGDASGFYPLTGLTIQINAAVIAILMGVESLIFGVFFFWHAFYMLDRNLYLSQQTRRLQSKMLKGLIFQLLIPYMTLLYPGAFISGVQAIGSVLFFHMIFSTGQCIIYRHRQILPIGHPLRVEWSTITFLFIIHYLFFDVSFVHTLFMAQCELNGAALREQILEEYPQYSFVRNYDDFFFGAAPGIYPLTGLTLRMNAALIAILMGVESLVFGVFFFWHAFWMLDKNLSLSPQTRRLQLKLLKGLLFQLLIPYMTLLYPGIFISGVQIFQLNMDQGLLSRNFCKFPTLSYINFAFWCNSTHATISSISILIFAEPYKRYLIQLIVMTRKQFTKAKVSVSIGHGPVPRMKPQTPR</sequence>
<feature type="transmembrane region" description="Helical" evidence="1">
    <location>
        <begin position="99"/>
        <end position="127"/>
    </location>
</feature>
<comment type="caution">
    <text evidence="2">The sequence shown here is derived from an EMBL/GenBank/DDBJ whole genome shotgun (WGS) entry which is preliminary data.</text>
</comment>
<dbReference type="PANTHER" id="PTHR45830">
    <property type="entry name" value="SERPENTINE RECEPTOR, CLASS I"/>
    <property type="match status" value="1"/>
</dbReference>
<organism evidence="2 3">
    <name type="scientific">Mesorhabditis spiculigera</name>
    <dbReference type="NCBI Taxonomy" id="96644"/>
    <lineage>
        <taxon>Eukaryota</taxon>
        <taxon>Metazoa</taxon>
        <taxon>Ecdysozoa</taxon>
        <taxon>Nematoda</taxon>
        <taxon>Chromadorea</taxon>
        <taxon>Rhabditida</taxon>
        <taxon>Rhabditina</taxon>
        <taxon>Rhabditomorpha</taxon>
        <taxon>Rhabditoidea</taxon>
        <taxon>Rhabditidae</taxon>
        <taxon>Mesorhabditinae</taxon>
        <taxon>Mesorhabditis</taxon>
    </lineage>
</organism>
<dbReference type="Pfam" id="PF10318">
    <property type="entry name" value="7TM_GPCR_Srh"/>
    <property type="match status" value="2"/>
</dbReference>
<evidence type="ECO:0000313" key="2">
    <source>
        <dbReference type="EMBL" id="CAJ0570611.1"/>
    </source>
</evidence>
<feature type="transmembrane region" description="Helical" evidence="1">
    <location>
        <begin position="371"/>
        <end position="395"/>
    </location>
</feature>
<dbReference type="EMBL" id="CATQJA010002415">
    <property type="protein sequence ID" value="CAJ0570611.1"/>
    <property type="molecule type" value="Genomic_DNA"/>
</dbReference>
<gene>
    <name evidence="2" type="ORF">MSPICULIGERA_LOCUS9048</name>
</gene>
<evidence type="ECO:0000256" key="1">
    <source>
        <dbReference type="SAM" id="Phobius"/>
    </source>
</evidence>
<feature type="transmembrane region" description="Helical" evidence="1">
    <location>
        <begin position="280"/>
        <end position="306"/>
    </location>
</feature>
<dbReference type="Proteomes" id="UP001177023">
    <property type="component" value="Unassembled WGS sequence"/>
</dbReference>
<protein>
    <submittedName>
        <fullName evidence="2">Uncharacterized protein</fullName>
    </submittedName>
</protein>
<feature type="non-terminal residue" evidence="2">
    <location>
        <position position="436"/>
    </location>
</feature>
<evidence type="ECO:0000313" key="3">
    <source>
        <dbReference type="Proteomes" id="UP001177023"/>
    </source>
</evidence>
<feature type="transmembrane region" description="Helical" evidence="1">
    <location>
        <begin position="21"/>
        <end position="41"/>
    </location>
</feature>
<feature type="transmembrane region" description="Helical" evidence="1">
    <location>
        <begin position="202"/>
        <end position="220"/>
    </location>
</feature>